<evidence type="ECO:0000313" key="2">
    <source>
        <dbReference type="EMBL" id="AUX26011.1"/>
    </source>
</evidence>
<dbReference type="PANTHER" id="PTHR11647">
    <property type="entry name" value="HYDRANTOINASE/DIHYDROPYRIMIDINASE FAMILY MEMBER"/>
    <property type="match status" value="1"/>
</dbReference>
<dbReference type="Gene3D" id="2.30.40.10">
    <property type="entry name" value="Urease, subunit C, domain 1"/>
    <property type="match status" value="1"/>
</dbReference>
<dbReference type="InterPro" id="IPR023100">
    <property type="entry name" value="D-aminoacylase_insert_dom_sf"/>
</dbReference>
<dbReference type="InterPro" id="IPR011059">
    <property type="entry name" value="Metal-dep_hydrolase_composite"/>
</dbReference>
<evidence type="ECO:0000259" key="1">
    <source>
        <dbReference type="Pfam" id="PF07969"/>
    </source>
</evidence>
<accession>A0A4P2Q9S3</accession>
<organism evidence="2 3">
    <name type="scientific">Sorangium cellulosum</name>
    <name type="common">Polyangium cellulosum</name>
    <dbReference type="NCBI Taxonomy" id="56"/>
    <lineage>
        <taxon>Bacteria</taxon>
        <taxon>Pseudomonadati</taxon>
        <taxon>Myxococcota</taxon>
        <taxon>Polyangia</taxon>
        <taxon>Polyangiales</taxon>
        <taxon>Polyangiaceae</taxon>
        <taxon>Sorangium</taxon>
    </lineage>
</organism>
<dbReference type="Gene3D" id="3.30.1490.130">
    <property type="entry name" value="D-aminoacylase. Domain 3"/>
    <property type="match status" value="1"/>
</dbReference>
<proteinExistence type="predicted"/>
<dbReference type="EC" id="3.5.1.32" evidence="2"/>
<dbReference type="EMBL" id="CP012670">
    <property type="protein sequence ID" value="AUX26011.1"/>
    <property type="molecule type" value="Genomic_DNA"/>
</dbReference>
<feature type="domain" description="Amidohydrolase 3" evidence="1">
    <location>
        <begin position="55"/>
        <end position="533"/>
    </location>
</feature>
<dbReference type="Pfam" id="PF07969">
    <property type="entry name" value="Amidohydro_3"/>
    <property type="match status" value="1"/>
</dbReference>
<dbReference type="SUPFAM" id="SSF51556">
    <property type="entry name" value="Metallo-dependent hydrolases"/>
    <property type="match status" value="1"/>
</dbReference>
<gene>
    <name evidence="2" type="ORF">SOCEGT47_065640</name>
</gene>
<protein>
    <submittedName>
        <fullName evidence="2">Amidohydrolase</fullName>
        <ecNumber evidence="2">3.5.1.32</ecNumber>
    </submittedName>
</protein>
<dbReference type="Proteomes" id="UP000295781">
    <property type="component" value="Chromosome"/>
</dbReference>
<name>A0A4P2Q9S3_SORCE</name>
<keyword evidence="2" id="KW-0378">Hydrolase</keyword>
<dbReference type="GO" id="GO:0005829">
    <property type="term" value="C:cytosol"/>
    <property type="evidence" value="ECO:0007669"/>
    <property type="project" value="TreeGrafter"/>
</dbReference>
<dbReference type="InterPro" id="IPR032466">
    <property type="entry name" value="Metal_Hydrolase"/>
</dbReference>
<dbReference type="RefSeq" id="WP_242515439.1">
    <property type="nucleotide sequence ID" value="NZ_CP012670.1"/>
</dbReference>
<dbReference type="InterPro" id="IPR013108">
    <property type="entry name" value="Amidohydro_3"/>
</dbReference>
<evidence type="ECO:0000313" key="3">
    <source>
        <dbReference type="Proteomes" id="UP000295781"/>
    </source>
</evidence>
<dbReference type="PANTHER" id="PTHR11647:SF1">
    <property type="entry name" value="COLLAPSIN RESPONSE MEDIATOR PROTEIN"/>
    <property type="match status" value="1"/>
</dbReference>
<reference evidence="2 3" key="1">
    <citation type="submission" date="2015-09" db="EMBL/GenBank/DDBJ databases">
        <title>Sorangium comparison.</title>
        <authorList>
            <person name="Zaburannyi N."/>
            <person name="Bunk B."/>
            <person name="Overmann J."/>
            <person name="Mueller R."/>
        </authorList>
    </citation>
    <scope>NUCLEOTIDE SEQUENCE [LARGE SCALE GENOMIC DNA]</scope>
    <source>
        <strain evidence="2 3">So ceGT47</strain>
    </source>
</reference>
<dbReference type="SUPFAM" id="SSF51338">
    <property type="entry name" value="Composite domain of metallo-dependent hydrolases"/>
    <property type="match status" value="1"/>
</dbReference>
<sequence>MSHAPRGAQMEFDLVISRGTIVDGSGQPRCPADLGIQDGRVAALAGPGALRGGRTLDAGGLVVAPGFIDIHSHTDWLLPLPDHEEILAPMVAQGITTVVAGNCGFSPAPVTEASIPLVEHAAEMLKDGALSYPWRSMGEFLDALAGGGLLVNAALLVGHGTLRQAVMGNGAAAPSPRQTAELCAGARAALREGAFGLSAGLAYAPGVFARNEELLALLRTVADEGGVFTVHGRAYTWVSPFYTPMLLGPPHNVRSVRELLGLAEASRVKIQLSHQIFIGRRTWPTRARVLREIERAVERGIDAAFDAFPYTVGNTTVNALFPAWVLDDFRARINDPVVLRRLRREFAMFRLLLGLDYADIRLLWGAAPELVELEGLDFRTIAERLGMRDFDAYVHVARVSDGKARILLDTYSGVEEHEAPLRAVLSHPLCAFETDAILTRRGRHNPASFGAFPRALGRYSRDLGLFRLEEAVRRMTSLPAERIGLRGVGRIAPGHWADLVVFDPVTVADNTTPRRADAPPSGIRAVLITGDVVAKDGVVTGKPRRGRLLRR</sequence>
<dbReference type="GO" id="GO:0047980">
    <property type="term" value="F:hippurate hydrolase activity"/>
    <property type="evidence" value="ECO:0007669"/>
    <property type="project" value="UniProtKB-EC"/>
</dbReference>
<dbReference type="Gene3D" id="3.20.20.140">
    <property type="entry name" value="Metal-dependent hydrolases"/>
    <property type="match status" value="1"/>
</dbReference>
<dbReference type="InterPro" id="IPR050378">
    <property type="entry name" value="Metallo-dep_Hydrolases_sf"/>
</dbReference>
<dbReference type="GO" id="GO:0016812">
    <property type="term" value="F:hydrolase activity, acting on carbon-nitrogen (but not peptide) bonds, in cyclic amides"/>
    <property type="evidence" value="ECO:0007669"/>
    <property type="project" value="TreeGrafter"/>
</dbReference>
<dbReference type="AlphaFoldDB" id="A0A4P2Q9S3"/>